<organism evidence="3">
    <name type="scientific">Tuwongella immobilis</name>
    <dbReference type="NCBI Taxonomy" id="692036"/>
    <lineage>
        <taxon>Bacteria</taxon>
        <taxon>Pseudomonadati</taxon>
        <taxon>Planctomycetota</taxon>
        <taxon>Planctomycetia</taxon>
        <taxon>Gemmatales</taxon>
        <taxon>Gemmataceae</taxon>
        <taxon>Tuwongella</taxon>
    </lineage>
</organism>
<feature type="domain" description="Cytochrome c assembly protein" evidence="2">
    <location>
        <begin position="64"/>
        <end position="265"/>
    </location>
</feature>
<feature type="transmembrane region" description="Helical" evidence="1">
    <location>
        <begin position="186"/>
        <end position="206"/>
    </location>
</feature>
<feature type="transmembrane region" description="Helical" evidence="1">
    <location>
        <begin position="6"/>
        <end position="23"/>
    </location>
</feature>
<keyword evidence="1" id="KW-0812">Transmembrane</keyword>
<proteinExistence type="predicted"/>
<dbReference type="InParanoid" id="A0A6C2YVV5"/>
<dbReference type="GO" id="GO:0017004">
    <property type="term" value="P:cytochrome complex assembly"/>
    <property type="evidence" value="ECO:0007669"/>
    <property type="project" value="InterPro"/>
</dbReference>
<dbReference type="AlphaFoldDB" id="A0A6C2YVV5"/>
<feature type="transmembrane region" description="Helical" evidence="1">
    <location>
        <begin position="128"/>
        <end position="156"/>
    </location>
</feature>
<feature type="transmembrane region" description="Helical" evidence="1">
    <location>
        <begin position="247"/>
        <end position="269"/>
    </location>
</feature>
<dbReference type="Pfam" id="PF01578">
    <property type="entry name" value="Cytochrom_C_asm"/>
    <property type="match status" value="1"/>
</dbReference>
<dbReference type="EMBL" id="LR586016">
    <property type="protein sequence ID" value="VIP05035.1"/>
    <property type="molecule type" value="Genomic_DNA"/>
</dbReference>
<reference evidence="3" key="1">
    <citation type="submission" date="2019-04" db="EMBL/GenBank/DDBJ databases">
        <authorList>
            <consortium name="Science for Life Laboratories"/>
        </authorList>
    </citation>
    <scope>NUCLEOTIDE SEQUENCE</scope>
    <source>
        <strain evidence="3">MBLW1</strain>
    </source>
</reference>
<evidence type="ECO:0000313" key="4">
    <source>
        <dbReference type="Proteomes" id="UP000464378"/>
    </source>
</evidence>
<dbReference type="InterPro" id="IPR002541">
    <property type="entry name" value="Cyt_c_assembly"/>
</dbReference>
<dbReference type="Proteomes" id="UP000464378">
    <property type="component" value="Chromosome"/>
</dbReference>
<keyword evidence="4" id="KW-1185">Reference proteome</keyword>
<feature type="transmembrane region" description="Helical" evidence="1">
    <location>
        <begin position="212"/>
        <end position="235"/>
    </location>
</feature>
<accession>A0A6C2YVV5</accession>
<sequence>MLLEGITRFCFAASYSVALLLEVAQLIRPAGVSRWLVRIFSGAGLFAHTFYLIWNLPSPASPSGSMLLLSWVLAVFQLYGMLNHRRVAWSVFVLPVVLALIVLSELLLRYGPSDPVLQGVALLSGERFWGGLHGVMVMFAAVGITVAGVASVMYLIQAERLRRKQNPIAGLRLLSLERLESMNRHAVVWAFPLLTVGLLIGMIRMVTLDSHIADWAALKVLSTSALWLTFLLLLVLRFRVHLPGRRLAAWTLLAFGLMLLALASSHPWLAEDWR</sequence>
<feature type="transmembrane region" description="Helical" evidence="1">
    <location>
        <begin position="87"/>
        <end position="108"/>
    </location>
</feature>
<dbReference type="EMBL" id="LR593887">
    <property type="protein sequence ID" value="VTS07426.1"/>
    <property type="molecule type" value="Genomic_DNA"/>
</dbReference>
<protein>
    <recommendedName>
        <fullName evidence="2">Cytochrome c assembly protein domain-containing protein</fullName>
    </recommendedName>
</protein>
<keyword evidence="1" id="KW-0472">Membrane</keyword>
<dbReference type="RefSeq" id="WP_162660043.1">
    <property type="nucleotide sequence ID" value="NZ_LR593887.1"/>
</dbReference>
<evidence type="ECO:0000256" key="1">
    <source>
        <dbReference type="SAM" id="Phobius"/>
    </source>
</evidence>
<evidence type="ECO:0000259" key="2">
    <source>
        <dbReference type="Pfam" id="PF01578"/>
    </source>
</evidence>
<keyword evidence="1" id="KW-1133">Transmembrane helix</keyword>
<name>A0A6C2YVV5_9BACT</name>
<gene>
    <name evidence="3" type="ORF">GMBLW1_41580</name>
</gene>
<dbReference type="GO" id="GO:0020037">
    <property type="term" value="F:heme binding"/>
    <property type="evidence" value="ECO:0007669"/>
    <property type="project" value="InterPro"/>
</dbReference>
<dbReference type="KEGG" id="tim:GMBLW1_41580"/>
<evidence type="ECO:0000313" key="3">
    <source>
        <dbReference type="EMBL" id="VIP05035.1"/>
    </source>
</evidence>
<feature type="transmembrane region" description="Helical" evidence="1">
    <location>
        <begin position="60"/>
        <end position="80"/>
    </location>
</feature>
<feature type="transmembrane region" description="Helical" evidence="1">
    <location>
        <begin position="35"/>
        <end position="54"/>
    </location>
</feature>